<dbReference type="AlphaFoldDB" id="A0A9X1HWI6"/>
<organism evidence="3 4">
    <name type="scientific">Fulvivirga sedimenti</name>
    <dbReference type="NCBI Taxonomy" id="2879465"/>
    <lineage>
        <taxon>Bacteria</taxon>
        <taxon>Pseudomonadati</taxon>
        <taxon>Bacteroidota</taxon>
        <taxon>Cytophagia</taxon>
        <taxon>Cytophagales</taxon>
        <taxon>Fulvivirgaceae</taxon>
        <taxon>Fulvivirga</taxon>
    </lineage>
</organism>
<feature type="domain" description="DUF5916" evidence="2">
    <location>
        <begin position="236"/>
        <end position="644"/>
    </location>
</feature>
<evidence type="ECO:0000256" key="1">
    <source>
        <dbReference type="SAM" id="SignalP"/>
    </source>
</evidence>
<protein>
    <submittedName>
        <fullName evidence="3">Carbohydrate binding family 9 domain-containing protein</fullName>
    </submittedName>
</protein>
<dbReference type="Proteomes" id="UP001139409">
    <property type="component" value="Unassembled WGS sequence"/>
</dbReference>
<feature type="chain" id="PRO_5040877600" evidence="1">
    <location>
        <begin position="22"/>
        <end position="739"/>
    </location>
</feature>
<dbReference type="InterPro" id="IPR045670">
    <property type="entry name" value="DUF5916"/>
</dbReference>
<name>A0A9X1HWI6_9BACT</name>
<dbReference type="Gene3D" id="2.60.40.1190">
    <property type="match status" value="1"/>
</dbReference>
<evidence type="ECO:0000259" key="2">
    <source>
        <dbReference type="Pfam" id="PF19313"/>
    </source>
</evidence>
<gene>
    <name evidence="3" type="ORF">LDX50_28965</name>
</gene>
<evidence type="ECO:0000313" key="4">
    <source>
        <dbReference type="Proteomes" id="UP001139409"/>
    </source>
</evidence>
<dbReference type="CDD" id="cd09618">
    <property type="entry name" value="CBM9_like_2"/>
    <property type="match status" value="1"/>
</dbReference>
<feature type="signal peptide" evidence="1">
    <location>
        <begin position="1"/>
        <end position="21"/>
    </location>
</feature>
<dbReference type="SUPFAM" id="SSF49344">
    <property type="entry name" value="CBD9-like"/>
    <property type="match status" value="1"/>
</dbReference>
<reference evidence="3" key="1">
    <citation type="submission" date="2021-09" db="EMBL/GenBank/DDBJ databases">
        <title>Fulvivirga sp. isolated from coastal sediment.</title>
        <authorList>
            <person name="Yu H."/>
        </authorList>
    </citation>
    <scope>NUCLEOTIDE SEQUENCE</scope>
    <source>
        <strain evidence="3">1062</strain>
    </source>
</reference>
<keyword evidence="1" id="KW-0732">Signal</keyword>
<comment type="caution">
    <text evidence="3">The sequence shown here is derived from an EMBL/GenBank/DDBJ whole genome shotgun (WGS) entry which is preliminary data.</text>
</comment>
<keyword evidence="4" id="KW-1185">Reference proteome</keyword>
<dbReference type="EMBL" id="JAIXNE010000007">
    <property type="protein sequence ID" value="MCA6078941.1"/>
    <property type="molecule type" value="Genomic_DNA"/>
</dbReference>
<dbReference type="Pfam" id="PF19313">
    <property type="entry name" value="DUF5916"/>
    <property type="match status" value="1"/>
</dbReference>
<proteinExistence type="predicted"/>
<accession>A0A9X1HWI6</accession>
<evidence type="ECO:0000313" key="3">
    <source>
        <dbReference type="EMBL" id="MCA6078941.1"/>
    </source>
</evidence>
<sequence>MKYYLICKTILLSLFSVTPYAQGLNIRPTSEPMVIDGIMNEEVWVYADVATDFMQNFPYDSSLANAQTEVRVTYDDQNLYVLAIMHNLGPREYIVPSLRRDFRGSAFDSFSILLDTYKDKTNAFLFGVNPEGVQREGLISNGGNGEESLSLTWDNKWYAAAKIYDDYWMAEIAIPFKTLRFKEGMESWLMNFYRIDSEYAERSTWSPIPRNFSILNLAYNRELRWDRPLESPGKNISLIPFTSFRTVRDFENETSPRQEFDFGGDAKVAISSSLNLDLTVNPDFSQVEADQQVTNLDRFEIFFPERRQFFQENDDLFSDFGTGGTRPFFSRRIGVTRDTSTGSNVQNRLYGGARMSGNINNKWRVGLMSIQAAKDESIGLPSVNYSVASVQHRIGQRSNISGIFVNKQAFRDSLGAEFNLGPDQWNRTAGLDLNLATPDNTWSGKAYYHRSFEPDSPDSAYSYGLGANYTTFRWEANTDFFAVGANFNPEVGFVRRTDFMRSRATVYHNFYPSSGPIQSHAPGLDYDITWNQQYGTTDWDVNVLYRINFRNTSNLRVRLRREFVYLFSSFDPSGTGGEELPADTDYSYNMVIASYSSDQRKNFFFDISTRSGAYFNGSRFNVNGTLTYRFGKQGNVSMNVTYNRIRLPDPYNDANLLLVGPRFDITFTKSLFWTTFIQYNEQINNVNINSRLQWRFKPVSDLFIVYTDNYFAAVDGRFVDFTRPKSRALVIKLSYWFNL</sequence>
<dbReference type="RefSeq" id="WP_225699799.1">
    <property type="nucleotide sequence ID" value="NZ_JAIXNE010000007.1"/>
</dbReference>